<dbReference type="OrthoDB" id="3263571at2759"/>
<feature type="region of interest" description="Disordered" evidence="1">
    <location>
        <begin position="1"/>
        <end position="35"/>
    </location>
</feature>
<reference evidence="2 3" key="1">
    <citation type="submission" date="2020-01" db="EMBL/GenBank/DDBJ databases">
        <authorList>
            <person name="Gupta K D."/>
        </authorList>
    </citation>
    <scope>NUCLEOTIDE SEQUENCE [LARGE SCALE GENOMIC DNA]</scope>
</reference>
<organism evidence="2 3">
    <name type="scientific">Cyclocybe aegerita</name>
    <name type="common">Black poplar mushroom</name>
    <name type="synonym">Agrocybe aegerita</name>
    <dbReference type="NCBI Taxonomy" id="1973307"/>
    <lineage>
        <taxon>Eukaryota</taxon>
        <taxon>Fungi</taxon>
        <taxon>Dikarya</taxon>
        <taxon>Basidiomycota</taxon>
        <taxon>Agaricomycotina</taxon>
        <taxon>Agaricomycetes</taxon>
        <taxon>Agaricomycetidae</taxon>
        <taxon>Agaricales</taxon>
        <taxon>Agaricineae</taxon>
        <taxon>Bolbitiaceae</taxon>
        <taxon>Cyclocybe</taxon>
    </lineage>
</organism>
<accession>A0A8S0XMC8</accession>
<evidence type="ECO:0000313" key="3">
    <source>
        <dbReference type="Proteomes" id="UP000467700"/>
    </source>
</evidence>
<gene>
    <name evidence="2" type="ORF">AAE3_LOCUS2576</name>
</gene>
<evidence type="ECO:0000313" key="2">
    <source>
        <dbReference type="EMBL" id="CAA7260327.1"/>
    </source>
</evidence>
<dbReference type="EMBL" id="CACVBS010000029">
    <property type="protein sequence ID" value="CAA7260327.1"/>
    <property type="molecule type" value="Genomic_DNA"/>
</dbReference>
<comment type="caution">
    <text evidence="2">The sequence shown here is derived from an EMBL/GenBank/DDBJ whole genome shotgun (WGS) entry which is preliminary data.</text>
</comment>
<evidence type="ECO:0000256" key="1">
    <source>
        <dbReference type="SAM" id="MobiDB-lite"/>
    </source>
</evidence>
<dbReference type="AlphaFoldDB" id="A0A8S0XMC8"/>
<keyword evidence="3" id="KW-1185">Reference proteome</keyword>
<name>A0A8S0XMC8_CYCAE</name>
<sequence>MDQSPDDKRSLSRASNRYFPYPTNKPKGIRSPKPQVPLKPIEWMFNNPTDNFEQRFTPLPISSFQIPQNPLGDPPIIGITNNFESRGITPIHTPKPDHGKGRMPNDFADPSSKPSGSEPPGYGPPTIGTTYTERPQEPKELRINCKLYLEINEGVYDTDKKMIGYILGLMTKQEAHVWSNQYIKARTHAGQLYFDTYAIFMQLLEEAFTTQDAPREALQQLKKIQMDKKHTEDHNAEFKTLIKRSTLTDPIAITDLYRDSLSNKVLSLIINSGNIPRNINDWYKQAVEVDINN</sequence>
<dbReference type="Proteomes" id="UP000467700">
    <property type="component" value="Unassembled WGS sequence"/>
</dbReference>
<feature type="compositionally biased region" description="Low complexity" evidence="1">
    <location>
        <begin position="110"/>
        <end position="132"/>
    </location>
</feature>
<proteinExistence type="predicted"/>
<evidence type="ECO:0008006" key="4">
    <source>
        <dbReference type="Google" id="ProtNLM"/>
    </source>
</evidence>
<feature type="region of interest" description="Disordered" evidence="1">
    <location>
        <begin position="85"/>
        <end position="136"/>
    </location>
</feature>
<protein>
    <recommendedName>
        <fullName evidence="4">Retrotransposon gag domain-containing protein</fullName>
    </recommendedName>
</protein>
<feature type="compositionally biased region" description="Basic and acidic residues" evidence="1">
    <location>
        <begin position="1"/>
        <end position="10"/>
    </location>
</feature>